<protein>
    <submittedName>
        <fullName evidence="2">Uncharacterized protein</fullName>
    </submittedName>
</protein>
<feature type="compositionally biased region" description="Low complexity" evidence="1">
    <location>
        <begin position="103"/>
        <end position="127"/>
    </location>
</feature>
<comment type="caution">
    <text evidence="2">The sequence shown here is derived from an EMBL/GenBank/DDBJ whole genome shotgun (WGS) entry which is preliminary data.</text>
</comment>
<gene>
    <name evidence="2" type="ORF">NDU88_006559</name>
</gene>
<organism evidence="2 3">
    <name type="scientific">Pleurodeles waltl</name>
    <name type="common">Iberian ribbed newt</name>
    <dbReference type="NCBI Taxonomy" id="8319"/>
    <lineage>
        <taxon>Eukaryota</taxon>
        <taxon>Metazoa</taxon>
        <taxon>Chordata</taxon>
        <taxon>Craniata</taxon>
        <taxon>Vertebrata</taxon>
        <taxon>Euteleostomi</taxon>
        <taxon>Amphibia</taxon>
        <taxon>Batrachia</taxon>
        <taxon>Caudata</taxon>
        <taxon>Salamandroidea</taxon>
        <taxon>Salamandridae</taxon>
        <taxon>Pleurodelinae</taxon>
        <taxon>Pleurodeles</taxon>
    </lineage>
</organism>
<reference evidence="2" key="1">
    <citation type="journal article" date="2022" name="bioRxiv">
        <title>Sequencing and chromosome-scale assembly of the giantPleurodeles waltlgenome.</title>
        <authorList>
            <person name="Brown T."/>
            <person name="Elewa A."/>
            <person name="Iarovenko S."/>
            <person name="Subramanian E."/>
            <person name="Araus A.J."/>
            <person name="Petzold A."/>
            <person name="Susuki M."/>
            <person name="Suzuki K.-i.T."/>
            <person name="Hayashi T."/>
            <person name="Toyoda A."/>
            <person name="Oliveira C."/>
            <person name="Osipova E."/>
            <person name="Leigh N.D."/>
            <person name="Simon A."/>
            <person name="Yun M.H."/>
        </authorList>
    </citation>
    <scope>NUCLEOTIDE SEQUENCE</scope>
    <source>
        <strain evidence="2">20211129_DDA</strain>
        <tissue evidence="2">Liver</tissue>
    </source>
</reference>
<feature type="region of interest" description="Disordered" evidence="1">
    <location>
        <begin position="37"/>
        <end position="74"/>
    </location>
</feature>
<dbReference type="AlphaFoldDB" id="A0AAV7N2R0"/>
<proteinExistence type="predicted"/>
<dbReference type="EMBL" id="JANPWB010000013">
    <property type="protein sequence ID" value="KAJ1109195.1"/>
    <property type="molecule type" value="Genomic_DNA"/>
</dbReference>
<name>A0AAV7N2R0_PLEWA</name>
<evidence type="ECO:0000313" key="3">
    <source>
        <dbReference type="Proteomes" id="UP001066276"/>
    </source>
</evidence>
<keyword evidence="3" id="KW-1185">Reference proteome</keyword>
<sequence>MECVMGSNMAPLGSVEVSVESAGHRLPLHTAGLRVSGLSGGALGSPPRVSVRPGDDRASEGPTGGRVASPRSPGFLRRPSACLWVLRGLSRAPPRPLSVPPGSSLRRSLCPPGSSLSLSQGPPRSPLSCLRAVSGPLGSSLGALPRARACDAAEARGRVSGERAPVRSR</sequence>
<feature type="region of interest" description="Disordered" evidence="1">
    <location>
        <begin position="91"/>
        <end position="127"/>
    </location>
</feature>
<dbReference type="Proteomes" id="UP001066276">
    <property type="component" value="Chromosome 9"/>
</dbReference>
<accession>A0AAV7N2R0</accession>
<evidence type="ECO:0000256" key="1">
    <source>
        <dbReference type="SAM" id="MobiDB-lite"/>
    </source>
</evidence>
<evidence type="ECO:0000313" key="2">
    <source>
        <dbReference type="EMBL" id="KAJ1109195.1"/>
    </source>
</evidence>